<accession>A0A518K5J8</accession>
<reference evidence="3 4" key="1">
    <citation type="submission" date="2019-02" db="EMBL/GenBank/DDBJ databases">
        <title>Deep-cultivation of Planctomycetes and their phenomic and genomic characterization uncovers novel biology.</title>
        <authorList>
            <person name="Wiegand S."/>
            <person name="Jogler M."/>
            <person name="Boedeker C."/>
            <person name="Pinto D."/>
            <person name="Vollmers J."/>
            <person name="Rivas-Marin E."/>
            <person name="Kohn T."/>
            <person name="Peeters S.H."/>
            <person name="Heuer A."/>
            <person name="Rast P."/>
            <person name="Oberbeckmann S."/>
            <person name="Bunk B."/>
            <person name="Jeske O."/>
            <person name="Meyerdierks A."/>
            <person name="Storesund J.E."/>
            <person name="Kallscheuer N."/>
            <person name="Luecker S."/>
            <person name="Lage O.M."/>
            <person name="Pohl T."/>
            <person name="Merkel B.J."/>
            <person name="Hornburger P."/>
            <person name="Mueller R.-W."/>
            <person name="Bruemmer F."/>
            <person name="Labrenz M."/>
            <person name="Spormann A.M."/>
            <person name="Op den Camp H."/>
            <person name="Overmann J."/>
            <person name="Amann R."/>
            <person name="Jetten M.S.M."/>
            <person name="Mascher T."/>
            <person name="Medema M.H."/>
            <person name="Devos D.P."/>
            <person name="Kaster A.-K."/>
            <person name="Ovreas L."/>
            <person name="Rohde M."/>
            <person name="Galperin M.Y."/>
            <person name="Jogler C."/>
        </authorList>
    </citation>
    <scope>NUCLEOTIDE SEQUENCE [LARGE SCALE GENOMIC DNA]</scope>
    <source>
        <strain evidence="3 4">Spa11</strain>
    </source>
</reference>
<dbReference type="InterPro" id="IPR006196">
    <property type="entry name" value="RNA-binding_domain_S1_IF1"/>
</dbReference>
<sequence>MKEGMLTVTGRVVTVFNANAYEVQLENGHLVRCHRGGHARKRSQKPVPGDEVQIDLTPYNLNMGIIKKVLTVGDAPKKQGKRRH</sequence>
<dbReference type="AlphaFoldDB" id="A0A518K5J8"/>
<evidence type="ECO:0000313" key="3">
    <source>
        <dbReference type="EMBL" id="QDV73073.1"/>
    </source>
</evidence>
<dbReference type="InterPro" id="IPR012340">
    <property type="entry name" value="NA-bd_OB-fold"/>
</dbReference>
<gene>
    <name evidence="3" type="primary">infA_1</name>
    <name evidence="3" type="ORF">Spa11_12620</name>
</gene>
<name>A0A518K5J8_9BACT</name>
<dbReference type="KEGG" id="bmei:Spa11_12620"/>
<proteinExistence type="predicted"/>
<evidence type="ECO:0000259" key="2">
    <source>
        <dbReference type="PROSITE" id="PS50832"/>
    </source>
</evidence>
<dbReference type="EMBL" id="CP036349">
    <property type="protein sequence ID" value="QDV73073.1"/>
    <property type="molecule type" value="Genomic_DNA"/>
</dbReference>
<feature type="domain" description="S1-like" evidence="2">
    <location>
        <begin position="1"/>
        <end position="71"/>
    </location>
</feature>
<dbReference type="Gene3D" id="2.40.50.140">
    <property type="entry name" value="Nucleic acid-binding proteins"/>
    <property type="match status" value="1"/>
</dbReference>
<keyword evidence="4" id="KW-1185">Reference proteome</keyword>
<organism evidence="3 4">
    <name type="scientific">Botrimarina mediterranea</name>
    <dbReference type="NCBI Taxonomy" id="2528022"/>
    <lineage>
        <taxon>Bacteria</taxon>
        <taxon>Pseudomonadati</taxon>
        <taxon>Planctomycetota</taxon>
        <taxon>Planctomycetia</taxon>
        <taxon>Pirellulales</taxon>
        <taxon>Lacipirellulaceae</taxon>
        <taxon>Botrimarina</taxon>
    </lineage>
</organism>
<dbReference type="Proteomes" id="UP000316426">
    <property type="component" value="Chromosome"/>
</dbReference>
<dbReference type="Pfam" id="PF01176">
    <property type="entry name" value="eIF-1a"/>
    <property type="match status" value="1"/>
</dbReference>
<dbReference type="RefSeq" id="WP_145109431.1">
    <property type="nucleotide sequence ID" value="NZ_CP036349.1"/>
</dbReference>
<dbReference type="PROSITE" id="PS50832">
    <property type="entry name" value="S1_IF1_TYPE"/>
    <property type="match status" value="1"/>
</dbReference>
<keyword evidence="1" id="KW-0648">Protein biosynthesis</keyword>
<evidence type="ECO:0000313" key="4">
    <source>
        <dbReference type="Proteomes" id="UP000316426"/>
    </source>
</evidence>
<keyword evidence="1 3" id="KW-0396">Initiation factor</keyword>
<evidence type="ECO:0000256" key="1">
    <source>
        <dbReference type="PROSITE-ProRule" id="PRU00181"/>
    </source>
</evidence>
<dbReference type="GO" id="GO:0003743">
    <property type="term" value="F:translation initiation factor activity"/>
    <property type="evidence" value="ECO:0007669"/>
    <property type="project" value="UniProtKB-UniRule"/>
</dbReference>
<protein>
    <submittedName>
        <fullName evidence="3">Translation initiation factor IF-1</fullName>
    </submittedName>
</protein>
<dbReference type="GO" id="GO:0003723">
    <property type="term" value="F:RNA binding"/>
    <property type="evidence" value="ECO:0007669"/>
    <property type="project" value="InterPro"/>
</dbReference>
<dbReference type="SUPFAM" id="SSF50249">
    <property type="entry name" value="Nucleic acid-binding proteins"/>
    <property type="match status" value="1"/>
</dbReference>